<sequence length="229" mass="25142">MTTPVSLWPLALIRESNDAAALFSRGLDALRAIRHDYTDAVAVMSLLALGAEKMLKLTIGLASRDQGAAWPSKDHMRRNIGHRVLKADQVARPLLDTHSGTAPGMLADLKQQVNHDPVVPQALRALDRFGDAGRFYFLDTLASANQLQDAPQTLWAEMTAAIAEGNSDLLADLASPDRYSHGRRQLNDTVTSALTRWWHLYATAWRTGAIGDEAKQYASELDLQTSARD</sequence>
<proteinExistence type="predicted"/>
<dbReference type="RefSeq" id="WP_380122191.1">
    <property type="nucleotide sequence ID" value="NZ_JBHSIU010000049.1"/>
</dbReference>
<keyword evidence="2" id="KW-1185">Reference proteome</keyword>
<name>A0ABV9W6F4_9ACTN</name>
<evidence type="ECO:0000313" key="2">
    <source>
        <dbReference type="Proteomes" id="UP001595912"/>
    </source>
</evidence>
<evidence type="ECO:0008006" key="3">
    <source>
        <dbReference type="Google" id="ProtNLM"/>
    </source>
</evidence>
<evidence type="ECO:0000313" key="1">
    <source>
        <dbReference type="EMBL" id="MFC5003291.1"/>
    </source>
</evidence>
<gene>
    <name evidence="1" type="ORF">ACFPIJ_36350</name>
</gene>
<dbReference type="EMBL" id="JBHSIU010000049">
    <property type="protein sequence ID" value="MFC5003291.1"/>
    <property type="molecule type" value="Genomic_DNA"/>
</dbReference>
<protein>
    <recommendedName>
        <fullName evidence="3">AbiV family abortive infection protein</fullName>
    </recommendedName>
</protein>
<comment type="caution">
    <text evidence="1">The sequence shown here is derived from an EMBL/GenBank/DDBJ whole genome shotgun (WGS) entry which is preliminary data.</text>
</comment>
<accession>A0ABV9W6F4</accession>
<dbReference type="Proteomes" id="UP001595912">
    <property type="component" value="Unassembled WGS sequence"/>
</dbReference>
<organism evidence="1 2">
    <name type="scientific">Dactylosporangium cerinum</name>
    <dbReference type="NCBI Taxonomy" id="1434730"/>
    <lineage>
        <taxon>Bacteria</taxon>
        <taxon>Bacillati</taxon>
        <taxon>Actinomycetota</taxon>
        <taxon>Actinomycetes</taxon>
        <taxon>Micromonosporales</taxon>
        <taxon>Micromonosporaceae</taxon>
        <taxon>Dactylosporangium</taxon>
    </lineage>
</organism>
<reference evidence="2" key="1">
    <citation type="journal article" date="2019" name="Int. J. Syst. Evol. Microbiol.">
        <title>The Global Catalogue of Microorganisms (GCM) 10K type strain sequencing project: providing services to taxonomists for standard genome sequencing and annotation.</title>
        <authorList>
            <consortium name="The Broad Institute Genomics Platform"/>
            <consortium name="The Broad Institute Genome Sequencing Center for Infectious Disease"/>
            <person name="Wu L."/>
            <person name="Ma J."/>
        </authorList>
    </citation>
    <scope>NUCLEOTIDE SEQUENCE [LARGE SCALE GENOMIC DNA]</scope>
    <source>
        <strain evidence="2">CGMCC 4.7152</strain>
    </source>
</reference>